<keyword evidence="4" id="KW-0067">ATP-binding</keyword>
<evidence type="ECO:0000256" key="7">
    <source>
        <dbReference type="ARBA" id="ARBA00023306"/>
    </source>
</evidence>
<evidence type="ECO:0000259" key="9">
    <source>
        <dbReference type="Pfam" id="PF01225"/>
    </source>
</evidence>
<keyword evidence="6" id="KW-0573">Peptidoglycan synthesis</keyword>
<evidence type="ECO:0000256" key="3">
    <source>
        <dbReference type="ARBA" id="ARBA00022741"/>
    </source>
</evidence>
<dbReference type="AlphaFoldDB" id="A0A6H1WSY5"/>
<evidence type="ECO:0000313" key="13">
    <source>
        <dbReference type="Proteomes" id="UP000501253"/>
    </source>
</evidence>
<keyword evidence="1" id="KW-0436">Ligase</keyword>
<evidence type="ECO:0000256" key="2">
    <source>
        <dbReference type="ARBA" id="ARBA00022618"/>
    </source>
</evidence>
<evidence type="ECO:0000256" key="1">
    <source>
        <dbReference type="ARBA" id="ARBA00022598"/>
    </source>
</evidence>
<proteinExistence type="predicted"/>
<keyword evidence="13" id="KW-1185">Reference proteome</keyword>
<organism evidence="12 13">
    <name type="scientific">Thermosulfurimonas marina</name>
    <dbReference type="NCBI Taxonomy" id="2047767"/>
    <lineage>
        <taxon>Bacteria</taxon>
        <taxon>Pseudomonadati</taxon>
        <taxon>Thermodesulfobacteriota</taxon>
        <taxon>Thermodesulfobacteria</taxon>
        <taxon>Thermodesulfobacteriales</taxon>
        <taxon>Thermodesulfobacteriaceae</taxon>
        <taxon>Thermosulfurimonas</taxon>
    </lineage>
</organism>
<keyword evidence="8" id="KW-0961">Cell wall biogenesis/degradation</keyword>
<dbReference type="InterPro" id="IPR000713">
    <property type="entry name" value="Mur_ligase_N"/>
</dbReference>
<evidence type="ECO:0000256" key="5">
    <source>
        <dbReference type="ARBA" id="ARBA00022960"/>
    </source>
</evidence>
<dbReference type="Pfam" id="PF02875">
    <property type="entry name" value="Mur_ligase_C"/>
    <property type="match status" value="1"/>
</dbReference>
<dbReference type="InterPro" id="IPR036565">
    <property type="entry name" value="Mur-like_cat_sf"/>
</dbReference>
<dbReference type="Pfam" id="PF08245">
    <property type="entry name" value="Mur_ligase_M"/>
    <property type="match status" value="1"/>
</dbReference>
<evidence type="ECO:0000256" key="4">
    <source>
        <dbReference type="ARBA" id="ARBA00022840"/>
    </source>
</evidence>
<dbReference type="Gene3D" id="3.40.50.720">
    <property type="entry name" value="NAD(P)-binding Rossmann-like Domain"/>
    <property type="match status" value="1"/>
</dbReference>
<keyword evidence="7" id="KW-0131">Cell cycle</keyword>
<protein>
    <recommendedName>
        <fullName evidence="14">UDP-N-acetylmuramate--L-alanine ligase</fullName>
    </recommendedName>
</protein>
<dbReference type="PANTHER" id="PTHR43445">
    <property type="entry name" value="UDP-N-ACETYLMURAMATE--L-ALANINE LIGASE-RELATED"/>
    <property type="match status" value="1"/>
</dbReference>
<dbReference type="GO" id="GO:0016881">
    <property type="term" value="F:acid-amino acid ligase activity"/>
    <property type="evidence" value="ECO:0007669"/>
    <property type="project" value="InterPro"/>
</dbReference>
<keyword evidence="2" id="KW-0132">Cell division</keyword>
<evidence type="ECO:0000259" key="10">
    <source>
        <dbReference type="Pfam" id="PF02875"/>
    </source>
</evidence>
<dbReference type="PANTHER" id="PTHR43445:SF5">
    <property type="entry name" value="UDP-N-ACETYLMURAMATE--L-ALANYL-GAMMA-D-GLUTAMYL-MESO-2,6-DIAMINOHEPTANDIOATE LIGASE"/>
    <property type="match status" value="1"/>
</dbReference>
<feature type="domain" description="Mur ligase central" evidence="11">
    <location>
        <begin position="112"/>
        <end position="296"/>
    </location>
</feature>
<gene>
    <name evidence="12" type="ORF">FVE67_05725</name>
</gene>
<evidence type="ECO:0008006" key="14">
    <source>
        <dbReference type="Google" id="ProtNLM"/>
    </source>
</evidence>
<evidence type="ECO:0000313" key="12">
    <source>
        <dbReference type="EMBL" id="QJA06335.1"/>
    </source>
</evidence>
<dbReference type="GO" id="GO:0009252">
    <property type="term" value="P:peptidoglycan biosynthetic process"/>
    <property type="evidence" value="ECO:0007669"/>
    <property type="project" value="UniProtKB-KW"/>
</dbReference>
<dbReference type="KEGG" id="tmai:FVE67_05725"/>
<dbReference type="EMBL" id="CP042909">
    <property type="protein sequence ID" value="QJA06335.1"/>
    <property type="molecule type" value="Genomic_DNA"/>
</dbReference>
<dbReference type="SUPFAM" id="SSF53244">
    <property type="entry name" value="MurD-like peptide ligases, peptide-binding domain"/>
    <property type="match status" value="1"/>
</dbReference>
<dbReference type="SUPFAM" id="SSF53623">
    <property type="entry name" value="MurD-like peptide ligases, catalytic domain"/>
    <property type="match status" value="1"/>
</dbReference>
<dbReference type="Gene3D" id="3.90.190.20">
    <property type="entry name" value="Mur ligase, C-terminal domain"/>
    <property type="match status" value="1"/>
</dbReference>
<reference evidence="12 13" key="1">
    <citation type="submission" date="2019-08" db="EMBL/GenBank/DDBJ databases">
        <title>Complete genome sequence of Thermosulfurimonas marina SU872T, an anaerobic thermophilic chemolithoautotrophic bacterium isolated from a shallow marine hydrothermal vent.</title>
        <authorList>
            <person name="Allioux M."/>
            <person name="Jebbar M."/>
            <person name="Slobodkina G."/>
            <person name="Slobodkin A."/>
            <person name="Moalic Y."/>
            <person name="Frolova A."/>
            <person name="Shao Z."/>
            <person name="Alain K."/>
        </authorList>
    </citation>
    <scope>NUCLEOTIDE SEQUENCE [LARGE SCALE GENOMIC DNA]</scope>
    <source>
        <strain evidence="12 13">SU872</strain>
    </source>
</reference>
<dbReference type="InterPro" id="IPR004101">
    <property type="entry name" value="Mur_ligase_C"/>
</dbReference>
<dbReference type="GO" id="GO:0008360">
    <property type="term" value="P:regulation of cell shape"/>
    <property type="evidence" value="ECO:0007669"/>
    <property type="project" value="UniProtKB-KW"/>
</dbReference>
<dbReference type="SUPFAM" id="SSF51984">
    <property type="entry name" value="MurCD N-terminal domain"/>
    <property type="match status" value="1"/>
</dbReference>
<accession>A0A6H1WSY5</accession>
<evidence type="ECO:0000259" key="11">
    <source>
        <dbReference type="Pfam" id="PF08245"/>
    </source>
</evidence>
<dbReference type="InterPro" id="IPR036615">
    <property type="entry name" value="Mur_ligase_C_dom_sf"/>
</dbReference>
<evidence type="ECO:0000256" key="6">
    <source>
        <dbReference type="ARBA" id="ARBA00022984"/>
    </source>
</evidence>
<dbReference type="RefSeq" id="WP_168719684.1">
    <property type="nucleotide sequence ID" value="NZ_CP042909.1"/>
</dbReference>
<keyword evidence="3" id="KW-0547">Nucleotide-binding</keyword>
<dbReference type="InterPro" id="IPR013221">
    <property type="entry name" value="Mur_ligase_cen"/>
</dbReference>
<dbReference type="GO" id="GO:0005524">
    <property type="term" value="F:ATP binding"/>
    <property type="evidence" value="ECO:0007669"/>
    <property type="project" value="UniProtKB-KW"/>
</dbReference>
<feature type="domain" description="Mur ligase C-terminal" evidence="10">
    <location>
        <begin position="319"/>
        <end position="447"/>
    </location>
</feature>
<dbReference type="GO" id="GO:0071555">
    <property type="term" value="P:cell wall organization"/>
    <property type="evidence" value="ECO:0007669"/>
    <property type="project" value="UniProtKB-KW"/>
</dbReference>
<feature type="domain" description="Mur ligase N-terminal catalytic" evidence="9">
    <location>
        <begin position="4"/>
        <end position="103"/>
    </location>
</feature>
<name>A0A6H1WSY5_9BACT</name>
<dbReference type="InterPro" id="IPR050061">
    <property type="entry name" value="MurCDEF_pg_biosynth"/>
</dbReference>
<dbReference type="Gene3D" id="3.40.1190.10">
    <property type="entry name" value="Mur-like, catalytic domain"/>
    <property type="match status" value="1"/>
</dbReference>
<dbReference type="Proteomes" id="UP000501253">
    <property type="component" value="Chromosome"/>
</dbReference>
<evidence type="ECO:0000256" key="8">
    <source>
        <dbReference type="ARBA" id="ARBA00023316"/>
    </source>
</evidence>
<sequence>MSLHFYLLGIGGIGMSALAGLLKARGFQVSGSEGAPPSPPASQVLKRLGLIPFCGWDPERLEKISPDYVVVGNAIRRDHPEVEAARRQGLPLLSLPETLKRFILPGKLPLVVAGTHGKTTTSALLAFVLERLGQEPTFFLGGLLRDRELNFGSGEGPYAVVEGDEYDSAFFEKTPKFWHYRAFSAILTSLEYDHADIYPDLASLEAAFRTFVELLPEEGLLVFWGDADRLVRLAERSRARRVSYGRSPKNTYRLLERTPFPRGQKVRFCGPQGEGTFDLPLYGEHNALNALAVLALLVELGLSPEEVARALGEFCGVLRRQEILYQGRVTVVDDFAHHPTAVRETLLALKEAFSPRRIFLIFEPRTNTSRRRVFLSAYQEVLSLAEAVVLKPPPGLEKVPEAERLDLTALARGLEARGRRVGFLQNGVSDILALEPSPGDLLVFMSSASFGKIYTDLVKALKERGL</sequence>
<dbReference type="Pfam" id="PF01225">
    <property type="entry name" value="Mur_ligase"/>
    <property type="match status" value="1"/>
</dbReference>
<dbReference type="GO" id="GO:0051301">
    <property type="term" value="P:cell division"/>
    <property type="evidence" value="ECO:0007669"/>
    <property type="project" value="UniProtKB-KW"/>
</dbReference>
<keyword evidence="5" id="KW-0133">Cell shape</keyword>